<comment type="caution">
    <text evidence="11">The sequence shown here is derived from an EMBL/GenBank/DDBJ whole genome shotgun (WGS) entry which is preliminary data.</text>
</comment>
<dbReference type="GO" id="GO:0006865">
    <property type="term" value="P:amino acid transport"/>
    <property type="evidence" value="ECO:0007669"/>
    <property type="project" value="UniProtKB-KW"/>
</dbReference>
<evidence type="ECO:0000256" key="7">
    <source>
        <dbReference type="ARBA" id="ARBA00022989"/>
    </source>
</evidence>
<proteinExistence type="inferred from homology"/>
<keyword evidence="4" id="KW-1003">Cell membrane</keyword>
<keyword evidence="6" id="KW-0029">Amino-acid transport</keyword>
<evidence type="ECO:0000313" key="11">
    <source>
        <dbReference type="EMBL" id="EEV89867.1"/>
    </source>
</evidence>
<dbReference type="InterPro" id="IPR010065">
    <property type="entry name" value="AA_ABC_transptr_permease_3TM"/>
</dbReference>
<evidence type="ECO:0000313" key="12">
    <source>
        <dbReference type="Proteomes" id="UP000004870"/>
    </source>
</evidence>
<keyword evidence="5 9" id="KW-0812">Transmembrane</keyword>
<evidence type="ECO:0000256" key="4">
    <source>
        <dbReference type="ARBA" id="ARBA00022475"/>
    </source>
</evidence>
<dbReference type="PANTHER" id="PTHR30614:SF0">
    <property type="entry name" value="L-CYSTINE TRANSPORT SYSTEM PERMEASE PROTEIN TCYL"/>
    <property type="match status" value="1"/>
</dbReference>
<sequence>MSATSANRYRSWILAALAVAVLAAGVFIIGWRELIGSLPFMSEARVTLVGNAFRPMLIAAVLYSIPLAVVAFIIGLIIALLVALVRVVPATGIAHRLLLAVVHAYVSAIRGTPMLVQLMIVFYGLPAVGITLDPLPTAIIGFSLNVGAYASETVRAAILSVPRGQWEAGFTIGMTYLQTFRRIILPQALRVSVPPLSNSFIGLFKETSLASTVTITELFRAAQQIANASYDFLPVYIEAALVYWIFCFGLSLAQSRLERRLDRYIAK</sequence>
<name>C8N683_CARH6</name>
<keyword evidence="3 9" id="KW-0813">Transport</keyword>
<dbReference type="HOGENOM" id="CLU_019602_1_4_6"/>
<dbReference type="InterPro" id="IPR043429">
    <property type="entry name" value="ArtM/GltK/GlnP/TcyL/YhdX-like"/>
</dbReference>
<accession>C8N683</accession>
<evidence type="ECO:0000256" key="6">
    <source>
        <dbReference type="ARBA" id="ARBA00022970"/>
    </source>
</evidence>
<comment type="similarity">
    <text evidence="2">Belongs to the binding-protein-dependent transport system permease family. HisMQ subfamily.</text>
</comment>
<dbReference type="PROSITE" id="PS50928">
    <property type="entry name" value="ABC_TM1"/>
    <property type="match status" value="1"/>
</dbReference>
<dbReference type="NCBIfam" id="TIGR01726">
    <property type="entry name" value="HEQRo_perm_3TM"/>
    <property type="match status" value="1"/>
</dbReference>
<evidence type="ECO:0000256" key="5">
    <source>
        <dbReference type="ARBA" id="ARBA00022692"/>
    </source>
</evidence>
<comment type="subcellular location">
    <subcellularLocation>
        <location evidence="1">Cell inner membrane</location>
        <topology evidence="1">Multi-pass membrane protein</topology>
    </subcellularLocation>
    <subcellularLocation>
        <location evidence="9">Cell membrane</location>
        <topology evidence="9">Multi-pass membrane protein</topology>
    </subcellularLocation>
</comment>
<dbReference type="Proteomes" id="UP000004870">
    <property type="component" value="Unassembled WGS sequence"/>
</dbReference>
<keyword evidence="12" id="KW-1185">Reference proteome</keyword>
<dbReference type="SUPFAM" id="SSF161098">
    <property type="entry name" value="MetI-like"/>
    <property type="match status" value="1"/>
</dbReference>
<dbReference type="AlphaFoldDB" id="C8N683"/>
<feature type="transmembrane region" description="Helical" evidence="9">
    <location>
        <begin position="12"/>
        <end position="32"/>
    </location>
</feature>
<feature type="transmembrane region" description="Helical" evidence="9">
    <location>
        <begin position="233"/>
        <end position="253"/>
    </location>
</feature>
<dbReference type="Pfam" id="PF00528">
    <property type="entry name" value="BPD_transp_1"/>
    <property type="match status" value="1"/>
</dbReference>
<keyword evidence="8 9" id="KW-0472">Membrane</keyword>
<dbReference type="InterPro" id="IPR000515">
    <property type="entry name" value="MetI-like"/>
</dbReference>
<dbReference type="GO" id="GO:0043190">
    <property type="term" value="C:ATP-binding cassette (ABC) transporter complex"/>
    <property type="evidence" value="ECO:0007669"/>
    <property type="project" value="InterPro"/>
</dbReference>
<evidence type="ECO:0000256" key="8">
    <source>
        <dbReference type="ARBA" id="ARBA00023136"/>
    </source>
</evidence>
<feature type="transmembrane region" description="Helical" evidence="9">
    <location>
        <begin position="97"/>
        <end position="125"/>
    </location>
</feature>
<evidence type="ECO:0000256" key="9">
    <source>
        <dbReference type="RuleBase" id="RU363032"/>
    </source>
</evidence>
<evidence type="ECO:0000256" key="2">
    <source>
        <dbReference type="ARBA" id="ARBA00010072"/>
    </source>
</evidence>
<dbReference type="PANTHER" id="PTHR30614">
    <property type="entry name" value="MEMBRANE COMPONENT OF AMINO ACID ABC TRANSPORTER"/>
    <property type="match status" value="1"/>
</dbReference>
<gene>
    <name evidence="11" type="primary">tcyB</name>
    <name evidence="11" type="ORF">HMPREF0198_0039</name>
</gene>
<reference evidence="11 12" key="1">
    <citation type="submission" date="2009-08" db="EMBL/GenBank/DDBJ databases">
        <authorList>
            <person name="Qin X."/>
            <person name="Bachman B."/>
            <person name="Battles P."/>
            <person name="Bell A."/>
            <person name="Bess C."/>
            <person name="Bickham C."/>
            <person name="Chaboub L."/>
            <person name="Chen D."/>
            <person name="Coyle M."/>
            <person name="Deiros D.R."/>
            <person name="Dinh H."/>
            <person name="Forbes L."/>
            <person name="Fowler G."/>
            <person name="Francisco L."/>
            <person name="Fu Q."/>
            <person name="Gubbala S."/>
            <person name="Hale W."/>
            <person name="Han Y."/>
            <person name="Hemphill L."/>
            <person name="Highlander S.K."/>
            <person name="Hirani K."/>
            <person name="Hogues M."/>
            <person name="Jackson L."/>
            <person name="Jakkamsetti A."/>
            <person name="Javaid M."/>
            <person name="Jiang H."/>
            <person name="Korchina V."/>
            <person name="Kovar C."/>
            <person name="Lara F."/>
            <person name="Lee S."/>
            <person name="Mata R."/>
            <person name="Mathew T."/>
            <person name="Moen C."/>
            <person name="Morales K."/>
            <person name="Munidasa M."/>
            <person name="Nazareth L."/>
            <person name="Ngo R."/>
            <person name="Nguyen L."/>
            <person name="Okwuonu G."/>
            <person name="Ongeri F."/>
            <person name="Patil S."/>
            <person name="Petrosino J."/>
            <person name="Pham C."/>
            <person name="Pham P."/>
            <person name="Pu L.-L."/>
            <person name="Puazo M."/>
            <person name="Raj R."/>
            <person name="Reid J."/>
            <person name="Rouhana J."/>
            <person name="Saada N."/>
            <person name="Shang Y."/>
            <person name="Simmons D."/>
            <person name="Thornton R."/>
            <person name="Warren J."/>
            <person name="Weissenberger G."/>
            <person name="Zhang J."/>
            <person name="Zhang L."/>
            <person name="Zhou C."/>
            <person name="Zhu D."/>
            <person name="Muzny D."/>
            <person name="Worley K."/>
            <person name="Gibbs R."/>
        </authorList>
    </citation>
    <scope>NUCLEOTIDE SEQUENCE [LARGE SCALE GENOMIC DNA]</scope>
    <source>
        <strain evidence="12">ATCC 15826 / DSM 8339 / NCTC 10426 / 6573</strain>
    </source>
</reference>
<dbReference type="Gene3D" id="1.10.3720.10">
    <property type="entry name" value="MetI-like"/>
    <property type="match status" value="1"/>
</dbReference>
<evidence type="ECO:0000256" key="3">
    <source>
        <dbReference type="ARBA" id="ARBA00022448"/>
    </source>
</evidence>
<feature type="transmembrane region" description="Helical" evidence="9">
    <location>
        <begin position="52"/>
        <end position="85"/>
    </location>
</feature>
<evidence type="ECO:0000256" key="1">
    <source>
        <dbReference type="ARBA" id="ARBA00004429"/>
    </source>
</evidence>
<feature type="domain" description="ABC transmembrane type-1" evidence="10">
    <location>
        <begin position="61"/>
        <end position="254"/>
    </location>
</feature>
<dbReference type="STRING" id="2718.CHUV0807_1282"/>
<organism evidence="11 12">
    <name type="scientific">Cardiobacterium hominis (strain ATCC 15826 / DSM 8339 / NCTC 10426 / 6573)</name>
    <dbReference type="NCBI Taxonomy" id="638300"/>
    <lineage>
        <taxon>Bacteria</taxon>
        <taxon>Pseudomonadati</taxon>
        <taxon>Pseudomonadota</taxon>
        <taxon>Gammaproteobacteria</taxon>
        <taxon>Cardiobacteriales</taxon>
        <taxon>Cardiobacteriaceae</taxon>
        <taxon>Cardiobacterium</taxon>
    </lineage>
</organism>
<keyword evidence="7 9" id="KW-1133">Transmembrane helix</keyword>
<protein>
    <submittedName>
        <fullName evidence="11">ABC transporter, permease protein</fullName>
    </submittedName>
</protein>
<dbReference type="CDD" id="cd06261">
    <property type="entry name" value="TM_PBP2"/>
    <property type="match status" value="1"/>
</dbReference>
<dbReference type="EMBL" id="ACKY01000002">
    <property type="protein sequence ID" value="EEV89867.1"/>
    <property type="molecule type" value="Genomic_DNA"/>
</dbReference>
<dbReference type="GO" id="GO:0022857">
    <property type="term" value="F:transmembrane transporter activity"/>
    <property type="evidence" value="ECO:0007669"/>
    <property type="project" value="InterPro"/>
</dbReference>
<dbReference type="FunFam" id="1.10.3720.10:FF:000009">
    <property type="entry name" value="Amino acid ABC transporter permease"/>
    <property type="match status" value="1"/>
</dbReference>
<dbReference type="InterPro" id="IPR035906">
    <property type="entry name" value="MetI-like_sf"/>
</dbReference>
<evidence type="ECO:0000259" key="10">
    <source>
        <dbReference type="PROSITE" id="PS50928"/>
    </source>
</evidence>